<dbReference type="Proteomes" id="UP000266861">
    <property type="component" value="Unassembled WGS sequence"/>
</dbReference>
<comment type="caution">
    <text evidence="1">The sequence shown here is derived from an EMBL/GenBank/DDBJ whole genome shotgun (WGS) entry which is preliminary data.</text>
</comment>
<sequence length="322" mass="37251">MASLCVKDLPKEYHSKVVASFANKVLEKKQDDVRKVIEMFDRVINEGVLSKKEFIDGLAVTIEFLIGIGVDAPKSYTFTGQLLLTARFDLKEVMEILKPLLDDVKGTEKVDEQSIARKVKASGFDFNLILPHSDVNKFLESLLKFLRFIVNQVLYSLTNTPYEFQLILRRSINGFEPQTFWDTAMILRTVDNSDTFGNWGNTNDSFIFSLKNGNIQNSILSRVKKRKYAICNVLKRVQKLYEEENDNEAEAEVEDVVDQLKVEIFDWRWKIFVGNAKIVMNEDIFNRPTSMISVEKMKNDDDGNEMIKAHILYNMYQMLKKL</sequence>
<evidence type="ECO:0008006" key="3">
    <source>
        <dbReference type="Google" id="ProtNLM"/>
    </source>
</evidence>
<name>A0A397JF68_9GLOM</name>
<organism evidence="1 2">
    <name type="scientific">Diversispora epigaea</name>
    <dbReference type="NCBI Taxonomy" id="1348612"/>
    <lineage>
        <taxon>Eukaryota</taxon>
        <taxon>Fungi</taxon>
        <taxon>Fungi incertae sedis</taxon>
        <taxon>Mucoromycota</taxon>
        <taxon>Glomeromycotina</taxon>
        <taxon>Glomeromycetes</taxon>
        <taxon>Diversisporales</taxon>
        <taxon>Diversisporaceae</taxon>
        <taxon>Diversispora</taxon>
    </lineage>
</organism>
<protein>
    <recommendedName>
        <fullName evidence="3">MI domain-containing protein</fullName>
    </recommendedName>
</protein>
<proteinExistence type="predicted"/>
<dbReference type="SUPFAM" id="SSF48371">
    <property type="entry name" value="ARM repeat"/>
    <property type="match status" value="1"/>
</dbReference>
<dbReference type="EMBL" id="PQFF01000075">
    <property type="protein sequence ID" value="RHZ84606.1"/>
    <property type="molecule type" value="Genomic_DNA"/>
</dbReference>
<evidence type="ECO:0000313" key="1">
    <source>
        <dbReference type="EMBL" id="RHZ84606.1"/>
    </source>
</evidence>
<gene>
    <name evidence="1" type="ORF">Glove_79g61</name>
</gene>
<reference evidence="1 2" key="1">
    <citation type="submission" date="2018-08" db="EMBL/GenBank/DDBJ databases">
        <title>Genome and evolution of the arbuscular mycorrhizal fungus Diversispora epigaea (formerly Glomus versiforme) and its bacterial endosymbionts.</title>
        <authorList>
            <person name="Sun X."/>
            <person name="Fei Z."/>
            <person name="Harrison M."/>
        </authorList>
    </citation>
    <scope>NUCLEOTIDE SEQUENCE [LARGE SCALE GENOMIC DNA]</scope>
    <source>
        <strain evidence="1 2">IT104</strain>
    </source>
</reference>
<dbReference type="InterPro" id="IPR016024">
    <property type="entry name" value="ARM-type_fold"/>
</dbReference>
<evidence type="ECO:0000313" key="2">
    <source>
        <dbReference type="Proteomes" id="UP000266861"/>
    </source>
</evidence>
<dbReference type="AlphaFoldDB" id="A0A397JF68"/>
<accession>A0A397JF68</accession>
<keyword evidence="2" id="KW-1185">Reference proteome</keyword>
<dbReference type="OrthoDB" id="514777at2759"/>
<dbReference type="STRING" id="1348612.A0A397JF68"/>
<dbReference type="Gene3D" id="1.25.40.180">
    <property type="match status" value="1"/>
</dbReference>